<feature type="signal peptide" evidence="2">
    <location>
        <begin position="1"/>
        <end position="33"/>
    </location>
</feature>
<dbReference type="Proteomes" id="UP001202867">
    <property type="component" value="Unassembled WGS sequence"/>
</dbReference>
<evidence type="ECO:0000259" key="3">
    <source>
        <dbReference type="SMART" id="SM00871"/>
    </source>
</evidence>
<dbReference type="SUPFAM" id="SSF55136">
    <property type="entry name" value="Probable bacterial effector-binding domain"/>
    <property type="match status" value="1"/>
</dbReference>
<keyword evidence="2" id="KW-0732">Signal</keyword>
<feature type="domain" description="AraC effector-binding" evidence="3">
    <location>
        <begin position="119"/>
        <end position="267"/>
    </location>
</feature>
<dbReference type="SMART" id="SM00871">
    <property type="entry name" value="AraC_E_bind"/>
    <property type="match status" value="1"/>
</dbReference>
<reference evidence="5" key="2">
    <citation type="submission" date="2023-07" db="EMBL/GenBank/DDBJ databases">
        <title>Ancylobacter moscoviensis sp. nov., facultatively methylotrophic bacteria from activated sludge and the reclassification of Starkeya novella (Starkey 1934) Kelly et al. 2000 as Ancylobacter novellus comb. nov., Starkeya koreensis Im et al. 2006 as Ancylobacter koreensis comb.nov., Angulomicrobium tetraedrale Vasil'eva et al. 1986 as Ancylobacter tetraedralis comb. nov., Angulomicrobium amanitiforme Fritz et al. 2004 as Ancylobacter amanitiformis comb. nov. and Methylorhabdus multivorans Doronina et al. 1996 as Ancylobacter multivorans comb. nov. and emended description of the genus Ancylobacter.</title>
        <authorList>
            <person name="Doronina N."/>
            <person name="Chemodurova A."/>
            <person name="Grouzdev D."/>
            <person name="Koziaeva V."/>
            <person name="Shi W."/>
            <person name="Wu L."/>
            <person name="Kaparullina E."/>
        </authorList>
    </citation>
    <scope>NUCLEOTIDE SEQUENCE [LARGE SCALE GENOMIC DNA]</scope>
    <source>
        <strain evidence="5">Jip08</strain>
    </source>
</reference>
<accession>A0ABT0DGM7</accession>
<dbReference type="Pfam" id="PF06445">
    <property type="entry name" value="GyrI-like"/>
    <property type="match status" value="1"/>
</dbReference>
<evidence type="ECO:0000313" key="4">
    <source>
        <dbReference type="EMBL" id="MCK0206441.1"/>
    </source>
</evidence>
<name>A0ABT0DGM7_9HYPH</name>
<feature type="compositionally biased region" description="Pro residues" evidence="1">
    <location>
        <begin position="53"/>
        <end position="69"/>
    </location>
</feature>
<feature type="region of interest" description="Disordered" evidence="1">
    <location>
        <begin position="32"/>
        <end position="118"/>
    </location>
</feature>
<evidence type="ECO:0000256" key="1">
    <source>
        <dbReference type="SAM" id="MobiDB-lite"/>
    </source>
</evidence>
<evidence type="ECO:0000256" key="2">
    <source>
        <dbReference type="SAM" id="SignalP"/>
    </source>
</evidence>
<dbReference type="RefSeq" id="WP_247198025.1">
    <property type="nucleotide sequence ID" value="NZ_JALKCG010000001.1"/>
</dbReference>
<feature type="chain" id="PRO_5045326146" evidence="2">
    <location>
        <begin position="34"/>
        <end position="267"/>
    </location>
</feature>
<dbReference type="InterPro" id="IPR011256">
    <property type="entry name" value="Reg_factor_effector_dom_sf"/>
</dbReference>
<organism evidence="4 5">
    <name type="scientific">Ancylobacter koreensis</name>
    <dbReference type="NCBI Taxonomy" id="266121"/>
    <lineage>
        <taxon>Bacteria</taxon>
        <taxon>Pseudomonadati</taxon>
        <taxon>Pseudomonadota</taxon>
        <taxon>Alphaproteobacteria</taxon>
        <taxon>Hyphomicrobiales</taxon>
        <taxon>Xanthobacteraceae</taxon>
        <taxon>Ancylobacter</taxon>
    </lineage>
</organism>
<protein>
    <submittedName>
        <fullName evidence="4">GyrI-like domain-containing protein</fullName>
    </submittedName>
</protein>
<gene>
    <name evidence="4" type="ORF">MWN33_00155</name>
</gene>
<dbReference type="Gene3D" id="3.20.80.10">
    <property type="entry name" value="Regulatory factor, effector binding domain"/>
    <property type="match status" value="1"/>
</dbReference>
<reference evidence="4 5" key="1">
    <citation type="submission" date="2022-04" db="EMBL/GenBank/DDBJ databases">
        <authorList>
            <person name="Grouzdev D.S."/>
            <person name="Pantiukh K.S."/>
            <person name="Krutkina M.S."/>
        </authorList>
    </citation>
    <scope>NUCLEOTIDE SEQUENCE [LARGE SCALE GENOMIC DNA]</scope>
    <source>
        <strain evidence="4 5">Jip08</strain>
    </source>
</reference>
<dbReference type="InterPro" id="IPR006311">
    <property type="entry name" value="TAT_signal"/>
</dbReference>
<keyword evidence="5" id="KW-1185">Reference proteome</keyword>
<feature type="compositionally biased region" description="Low complexity" evidence="1">
    <location>
        <begin position="33"/>
        <end position="52"/>
    </location>
</feature>
<dbReference type="PROSITE" id="PS51318">
    <property type="entry name" value="TAT"/>
    <property type="match status" value="1"/>
</dbReference>
<dbReference type="InterPro" id="IPR010499">
    <property type="entry name" value="AraC_E-bd"/>
</dbReference>
<dbReference type="InterPro" id="IPR029442">
    <property type="entry name" value="GyrI-like"/>
</dbReference>
<proteinExistence type="predicted"/>
<comment type="caution">
    <text evidence="4">The sequence shown here is derived from an EMBL/GenBank/DDBJ whole genome shotgun (WGS) entry which is preliminary data.</text>
</comment>
<sequence length="267" mass="28243">MLLPPPARLPMRRLFLLAALLAVGTLGPSPLHAQAPAPGAPPAQAAPEAAPANPAPENPAPPNPEPADPAPSGEGQPLDGDTLDDDTLVAPPVIDPKGVDTHAVAPASDPLKRPDGFGDEATLVPVPVLMKKSHASWDEAFETIVATLKDIDAELARLKLKPNGASFVIYTATDDLGFDFEAAVPFEGATTEKPQNGAEFSASPAGRALRFTHRGSYDAMDPTYEQIANLLDAKDLEAQDLYVEEYRSDPRTTSPDDLVIDIWVPLK</sequence>
<dbReference type="EMBL" id="JALKCG010000001">
    <property type="protein sequence ID" value="MCK0206441.1"/>
    <property type="molecule type" value="Genomic_DNA"/>
</dbReference>
<evidence type="ECO:0000313" key="5">
    <source>
        <dbReference type="Proteomes" id="UP001202867"/>
    </source>
</evidence>